<dbReference type="AlphaFoldDB" id="A2XF76"/>
<accession>A2XF76</accession>
<proteinExistence type="predicted"/>
<name>A2XF76_ORYSI</name>
<evidence type="ECO:0000313" key="3">
    <source>
        <dbReference type="Proteomes" id="UP000007015"/>
    </source>
</evidence>
<reference evidence="2 3" key="1">
    <citation type="journal article" date="2005" name="PLoS Biol.">
        <title>The genomes of Oryza sativa: a history of duplications.</title>
        <authorList>
            <person name="Yu J."/>
            <person name="Wang J."/>
            <person name="Lin W."/>
            <person name="Li S."/>
            <person name="Li H."/>
            <person name="Zhou J."/>
            <person name="Ni P."/>
            <person name="Dong W."/>
            <person name="Hu S."/>
            <person name="Zeng C."/>
            <person name="Zhang J."/>
            <person name="Zhang Y."/>
            <person name="Li R."/>
            <person name="Xu Z."/>
            <person name="Li S."/>
            <person name="Li X."/>
            <person name="Zheng H."/>
            <person name="Cong L."/>
            <person name="Lin L."/>
            <person name="Yin J."/>
            <person name="Geng J."/>
            <person name="Li G."/>
            <person name="Shi J."/>
            <person name="Liu J."/>
            <person name="Lv H."/>
            <person name="Li J."/>
            <person name="Wang J."/>
            <person name="Deng Y."/>
            <person name="Ran L."/>
            <person name="Shi X."/>
            <person name="Wang X."/>
            <person name="Wu Q."/>
            <person name="Li C."/>
            <person name="Ren X."/>
            <person name="Wang J."/>
            <person name="Wang X."/>
            <person name="Li D."/>
            <person name="Liu D."/>
            <person name="Zhang X."/>
            <person name="Ji Z."/>
            <person name="Zhao W."/>
            <person name="Sun Y."/>
            <person name="Zhang Z."/>
            <person name="Bao J."/>
            <person name="Han Y."/>
            <person name="Dong L."/>
            <person name="Ji J."/>
            <person name="Chen P."/>
            <person name="Wu S."/>
            <person name="Liu J."/>
            <person name="Xiao Y."/>
            <person name="Bu D."/>
            <person name="Tan J."/>
            <person name="Yang L."/>
            <person name="Ye C."/>
            <person name="Zhang J."/>
            <person name="Xu J."/>
            <person name="Zhou Y."/>
            <person name="Yu Y."/>
            <person name="Zhang B."/>
            <person name="Zhuang S."/>
            <person name="Wei H."/>
            <person name="Liu B."/>
            <person name="Lei M."/>
            <person name="Yu H."/>
            <person name="Li Y."/>
            <person name="Xu H."/>
            <person name="Wei S."/>
            <person name="He X."/>
            <person name="Fang L."/>
            <person name="Zhang Z."/>
            <person name="Zhang Y."/>
            <person name="Huang X."/>
            <person name="Su Z."/>
            <person name="Tong W."/>
            <person name="Li J."/>
            <person name="Tong Z."/>
            <person name="Li S."/>
            <person name="Ye J."/>
            <person name="Wang L."/>
            <person name="Fang L."/>
            <person name="Lei T."/>
            <person name="Chen C."/>
            <person name="Chen H."/>
            <person name="Xu Z."/>
            <person name="Li H."/>
            <person name="Huang H."/>
            <person name="Zhang F."/>
            <person name="Xu H."/>
            <person name="Li N."/>
            <person name="Zhao C."/>
            <person name="Li S."/>
            <person name="Dong L."/>
            <person name="Huang Y."/>
            <person name="Li L."/>
            <person name="Xi Y."/>
            <person name="Qi Q."/>
            <person name="Li W."/>
            <person name="Zhang B."/>
            <person name="Hu W."/>
            <person name="Zhang Y."/>
            <person name="Tian X."/>
            <person name="Jiao Y."/>
            <person name="Liang X."/>
            <person name="Jin J."/>
            <person name="Gao L."/>
            <person name="Zheng W."/>
            <person name="Hao B."/>
            <person name="Liu S."/>
            <person name="Wang W."/>
            <person name="Yuan L."/>
            <person name="Cao M."/>
            <person name="McDermott J."/>
            <person name="Samudrala R."/>
            <person name="Wang J."/>
            <person name="Wong G.K."/>
            <person name="Yang H."/>
        </authorList>
    </citation>
    <scope>NUCLEOTIDE SEQUENCE [LARGE SCALE GENOMIC DNA]</scope>
    <source>
        <strain evidence="3">cv. 93-11</strain>
    </source>
</reference>
<dbReference type="EMBL" id="CM000128">
    <property type="protein sequence ID" value="EAY89486.1"/>
    <property type="molecule type" value="Genomic_DNA"/>
</dbReference>
<feature type="compositionally biased region" description="Basic and acidic residues" evidence="1">
    <location>
        <begin position="72"/>
        <end position="85"/>
    </location>
</feature>
<evidence type="ECO:0000313" key="2">
    <source>
        <dbReference type="EMBL" id="EAY89486.1"/>
    </source>
</evidence>
<gene>
    <name evidence="2" type="ORF">OsI_11016</name>
</gene>
<keyword evidence="3" id="KW-1185">Reference proteome</keyword>
<dbReference type="HOGENOM" id="CLU_2417162_0_0_1"/>
<evidence type="ECO:0000256" key="1">
    <source>
        <dbReference type="SAM" id="MobiDB-lite"/>
    </source>
</evidence>
<sequence>MDETAASVGRDDVVGYERRCWPSGRTGLVELRASKGCLGDNDMCKRTQAPSNFLQRRPYTVRCSSGTAAKMETPRSKEQIEEWRLESSGVDD</sequence>
<feature type="region of interest" description="Disordered" evidence="1">
    <location>
        <begin position="67"/>
        <end position="92"/>
    </location>
</feature>
<dbReference type="Gramene" id="BGIOSGA012344-TA">
    <property type="protein sequence ID" value="BGIOSGA012344-PA"/>
    <property type="gene ID" value="BGIOSGA012344"/>
</dbReference>
<protein>
    <submittedName>
        <fullName evidence="2">Uncharacterized protein</fullName>
    </submittedName>
</protein>
<dbReference type="Proteomes" id="UP000007015">
    <property type="component" value="Chromosome 3"/>
</dbReference>
<organism evidence="2 3">
    <name type="scientific">Oryza sativa subsp. indica</name>
    <name type="common">Rice</name>
    <dbReference type="NCBI Taxonomy" id="39946"/>
    <lineage>
        <taxon>Eukaryota</taxon>
        <taxon>Viridiplantae</taxon>
        <taxon>Streptophyta</taxon>
        <taxon>Embryophyta</taxon>
        <taxon>Tracheophyta</taxon>
        <taxon>Spermatophyta</taxon>
        <taxon>Magnoliopsida</taxon>
        <taxon>Liliopsida</taxon>
        <taxon>Poales</taxon>
        <taxon>Poaceae</taxon>
        <taxon>BOP clade</taxon>
        <taxon>Oryzoideae</taxon>
        <taxon>Oryzeae</taxon>
        <taxon>Oryzinae</taxon>
        <taxon>Oryza</taxon>
        <taxon>Oryza sativa</taxon>
    </lineage>
</organism>